<gene>
    <name evidence="2" type="ORF">ENC19_12220</name>
</gene>
<dbReference type="Pfam" id="PF04075">
    <property type="entry name" value="F420H2_quin_red"/>
    <property type="match status" value="1"/>
</dbReference>
<dbReference type="InterPro" id="IPR012349">
    <property type="entry name" value="Split_barrel_FMN-bd"/>
</dbReference>
<dbReference type="GO" id="GO:0016491">
    <property type="term" value="F:oxidoreductase activity"/>
    <property type="evidence" value="ECO:0007669"/>
    <property type="project" value="InterPro"/>
</dbReference>
<feature type="region of interest" description="Disordered" evidence="1">
    <location>
        <begin position="154"/>
        <end position="178"/>
    </location>
</feature>
<name>A0A6M1L5Y6_9ACTN</name>
<reference evidence="2 3" key="1">
    <citation type="submission" date="2020-02" db="EMBL/GenBank/DDBJ databases">
        <title>Draft Genome Sequence of Verrucosispora sp. Strain CWR15, Isolated from Gulf of Mexico Sponge.</title>
        <authorList>
            <person name="Kennedy S.J."/>
            <person name="Cella E."/>
            <person name="Azarian T."/>
            <person name="Baker B.J."/>
            <person name="Shaw L.N."/>
        </authorList>
    </citation>
    <scope>NUCLEOTIDE SEQUENCE [LARGE SCALE GENOMIC DNA]</scope>
    <source>
        <strain evidence="2 3">CWR15</strain>
    </source>
</reference>
<sequence>MYRSGRPNWLARSMNRVSAWQFSAGFLAPGNWVTLEVAGRRSGRTVSFPVVAVDHDGRRYLVSMLGERANWVRNVRAAAGRAVLRHGHRRPVLLVEEPVERRAPVLRHYLEKAPGARPHLPVHRGAPLAEFARIAAEYPVFRILPRAEKGPGPARILGVAPGQPELVPKTSSRKGFRG</sequence>
<protein>
    <submittedName>
        <fullName evidence="2">Nitroreductase family deazaflavin-dependent oxidoreductase</fullName>
    </submittedName>
</protein>
<evidence type="ECO:0000313" key="2">
    <source>
        <dbReference type="EMBL" id="NGM13374.1"/>
    </source>
</evidence>
<proteinExistence type="predicted"/>
<comment type="caution">
    <text evidence="2">The sequence shown here is derived from an EMBL/GenBank/DDBJ whole genome shotgun (WGS) entry which is preliminary data.</text>
</comment>
<evidence type="ECO:0000313" key="3">
    <source>
        <dbReference type="Proteomes" id="UP000478148"/>
    </source>
</evidence>
<evidence type="ECO:0000256" key="1">
    <source>
        <dbReference type="SAM" id="MobiDB-lite"/>
    </source>
</evidence>
<accession>A0A6M1L5Y6</accession>
<dbReference type="AlphaFoldDB" id="A0A6M1L5Y6"/>
<organism evidence="2 3">
    <name type="scientific">Verrucosispora sioxanthis</name>
    <dbReference type="NCBI Taxonomy" id="2499994"/>
    <lineage>
        <taxon>Bacteria</taxon>
        <taxon>Bacillati</taxon>
        <taxon>Actinomycetota</taxon>
        <taxon>Actinomycetes</taxon>
        <taxon>Micromonosporales</taxon>
        <taxon>Micromonosporaceae</taxon>
        <taxon>Micromonospora</taxon>
    </lineage>
</organism>
<dbReference type="EMBL" id="SAIY01000003">
    <property type="protein sequence ID" value="NGM13374.1"/>
    <property type="molecule type" value="Genomic_DNA"/>
</dbReference>
<dbReference type="InterPro" id="IPR004378">
    <property type="entry name" value="F420H2_quin_Rdtase"/>
</dbReference>
<dbReference type="Gene3D" id="2.30.110.10">
    <property type="entry name" value="Electron Transport, Fmn-binding Protein, Chain A"/>
    <property type="match status" value="1"/>
</dbReference>
<dbReference type="Proteomes" id="UP000478148">
    <property type="component" value="Unassembled WGS sequence"/>
</dbReference>
<keyword evidence="3" id="KW-1185">Reference proteome</keyword>